<evidence type="ECO:0000313" key="3">
    <source>
        <dbReference type="Proteomes" id="UP000187181"/>
    </source>
</evidence>
<protein>
    <submittedName>
        <fullName evidence="2">Uncharacterized protein</fullName>
    </submittedName>
</protein>
<feature type="signal peptide" evidence="1">
    <location>
        <begin position="1"/>
        <end position="17"/>
    </location>
</feature>
<evidence type="ECO:0000313" key="2">
    <source>
        <dbReference type="EMBL" id="SIT74992.1"/>
    </source>
</evidence>
<sequence>MKLMIMAILLASLTSMCGTERDLETEHTEVIHEEHPQELALNGTERWKADEPTNRHMAQLQGMVQEFNAQAEHTSAGAYNDLGQAMKAEMQQLFKDCRMKGPDHDMLHVYLMPLVEDVNLLAGNDEHQSEEAFARVSARLKEYNQYFE</sequence>
<organism evidence="2 3">
    <name type="scientific">Pontibacter indicus</name>
    <dbReference type="NCBI Taxonomy" id="1317125"/>
    <lineage>
        <taxon>Bacteria</taxon>
        <taxon>Pseudomonadati</taxon>
        <taxon>Bacteroidota</taxon>
        <taxon>Cytophagia</taxon>
        <taxon>Cytophagales</taxon>
        <taxon>Hymenobacteraceae</taxon>
        <taxon>Pontibacter</taxon>
    </lineage>
</organism>
<evidence type="ECO:0000256" key="1">
    <source>
        <dbReference type="SAM" id="SignalP"/>
    </source>
</evidence>
<keyword evidence="1" id="KW-0732">Signal</keyword>
<feature type="chain" id="PRO_5012706712" evidence="1">
    <location>
        <begin position="18"/>
        <end position="148"/>
    </location>
</feature>
<keyword evidence="3" id="KW-1185">Reference proteome</keyword>
<accession>A0A1R3WEZ3</accession>
<dbReference type="AlphaFoldDB" id="A0A1R3WEZ3"/>
<gene>
    <name evidence="2" type="ORF">SAMN05444128_0167</name>
</gene>
<dbReference type="STRING" id="1317125.SAMN05444128_0167"/>
<proteinExistence type="predicted"/>
<reference evidence="3" key="1">
    <citation type="submission" date="2017-01" db="EMBL/GenBank/DDBJ databases">
        <authorList>
            <person name="Varghese N."/>
            <person name="Submissions S."/>
        </authorList>
    </citation>
    <scope>NUCLEOTIDE SEQUENCE [LARGE SCALE GENOMIC DNA]</scope>
    <source>
        <strain evidence="3">LP100</strain>
    </source>
</reference>
<dbReference type="RefSeq" id="WP_076665630.1">
    <property type="nucleotide sequence ID" value="NZ_FTPP01000001.1"/>
</dbReference>
<dbReference type="Proteomes" id="UP000187181">
    <property type="component" value="Unassembled WGS sequence"/>
</dbReference>
<name>A0A1R3WEZ3_9BACT</name>
<dbReference type="OrthoDB" id="1440611at2"/>
<dbReference type="EMBL" id="FTPP01000001">
    <property type="protein sequence ID" value="SIT74992.1"/>
    <property type="molecule type" value="Genomic_DNA"/>
</dbReference>